<dbReference type="RefSeq" id="WP_005942997.1">
    <property type="nucleotide sequence ID" value="NZ_ATVK01000022.1"/>
</dbReference>
<feature type="compositionally biased region" description="Pro residues" evidence="1">
    <location>
        <begin position="1"/>
        <end position="16"/>
    </location>
</feature>
<evidence type="ECO:0000313" key="3">
    <source>
        <dbReference type="EMBL" id="GAC58576.1"/>
    </source>
</evidence>
<dbReference type="Proteomes" id="UP000053405">
    <property type="component" value="Unassembled WGS sequence"/>
</dbReference>
<feature type="compositionally biased region" description="Pro residues" evidence="1">
    <location>
        <begin position="47"/>
        <end position="67"/>
    </location>
</feature>
<keyword evidence="2" id="KW-1133">Transmembrane helix</keyword>
<proteinExistence type="predicted"/>
<feature type="region of interest" description="Disordered" evidence="1">
    <location>
        <begin position="1"/>
        <end position="72"/>
    </location>
</feature>
<protein>
    <submittedName>
        <fullName evidence="3">Uncharacterized protein</fullName>
    </submittedName>
</protein>
<dbReference type="OrthoDB" id="4381083at2"/>
<dbReference type="AlphaFoldDB" id="L7LCW8"/>
<comment type="caution">
    <text evidence="3">The sequence shown here is derived from an EMBL/GenBank/DDBJ whole genome shotgun (WGS) entry which is preliminary data.</text>
</comment>
<evidence type="ECO:0000256" key="2">
    <source>
        <dbReference type="SAM" id="Phobius"/>
    </source>
</evidence>
<keyword evidence="4" id="KW-1185">Reference proteome</keyword>
<evidence type="ECO:0000313" key="4">
    <source>
        <dbReference type="Proteomes" id="UP000053405"/>
    </source>
</evidence>
<keyword evidence="2" id="KW-0812">Transmembrane</keyword>
<dbReference type="EMBL" id="BANT01000043">
    <property type="protein sequence ID" value="GAC58576.1"/>
    <property type="molecule type" value="Genomic_DNA"/>
</dbReference>
<sequence length="243" mass="25688">MTRPPHTPRPAPPYRPPVARGQSYPPLGFADDGTPRYEYTAPTPAAATPPPDQPPAPPQPPAATPPPPKRDPVRQVVTWLAVALAGILVVAFALTLFSSGGDDTADQIRSAPPASQPLDDPYLDGNEDPNPPETVLPPRPSTPRSLPSAPRSARPQGPLQEVRYEVVTQVPATVFFADQGRSRWARIPAGGWELITKTQGNGQITVFVEKGSAAECSIVVGGREVAAERLDPTSGPGILTCRG</sequence>
<gene>
    <name evidence="3" type="ORF">GOHSU_43_00200</name>
</gene>
<reference evidence="3 4" key="1">
    <citation type="submission" date="2012-12" db="EMBL/GenBank/DDBJ databases">
        <title>Whole genome shotgun sequence of Gordonia hirsuta NBRC 16056.</title>
        <authorList>
            <person name="Isaki-Nakamura S."/>
            <person name="Hosoyama A."/>
            <person name="Tsuchikane K."/>
            <person name="Katsumata H."/>
            <person name="Baba S."/>
            <person name="Yamazaki S."/>
            <person name="Fujita N."/>
        </authorList>
    </citation>
    <scope>NUCLEOTIDE SEQUENCE [LARGE SCALE GENOMIC DNA]</scope>
    <source>
        <strain evidence="3 4">NBRC 16056</strain>
    </source>
</reference>
<feature type="compositionally biased region" description="Low complexity" evidence="1">
    <location>
        <begin position="142"/>
        <end position="155"/>
    </location>
</feature>
<organism evidence="3 4">
    <name type="scientific">Gordonia hirsuta DSM 44140 = NBRC 16056</name>
    <dbReference type="NCBI Taxonomy" id="1121927"/>
    <lineage>
        <taxon>Bacteria</taxon>
        <taxon>Bacillati</taxon>
        <taxon>Actinomycetota</taxon>
        <taxon>Actinomycetes</taxon>
        <taxon>Mycobacteriales</taxon>
        <taxon>Gordoniaceae</taxon>
        <taxon>Gordonia</taxon>
    </lineage>
</organism>
<accession>L7LCW8</accession>
<feature type="region of interest" description="Disordered" evidence="1">
    <location>
        <begin position="103"/>
        <end position="158"/>
    </location>
</feature>
<feature type="transmembrane region" description="Helical" evidence="2">
    <location>
        <begin position="76"/>
        <end position="97"/>
    </location>
</feature>
<keyword evidence="2" id="KW-0472">Membrane</keyword>
<feature type="compositionally biased region" description="Pro residues" evidence="1">
    <location>
        <begin position="129"/>
        <end position="141"/>
    </location>
</feature>
<name>L7LCW8_9ACTN</name>
<dbReference type="STRING" id="1121927.GOHSU_43_00200"/>
<evidence type="ECO:0000256" key="1">
    <source>
        <dbReference type="SAM" id="MobiDB-lite"/>
    </source>
</evidence>